<organism evidence="1 2">
    <name type="scientific">Smallanthus sonchifolius</name>
    <dbReference type="NCBI Taxonomy" id="185202"/>
    <lineage>
        <taxon>Eukaryota</taxon>
        <taxon>Viridiplantae</taxon>
        <taxon>Streptophyta</taxon>
        <taxon>Embryophyta</taxon>
        <taxon>Tracheophyta</taxon>
        <taxon>Spermatophyta</taxon>
        <taxon>Magnoliopsida</taxon>
        <taxon>eudicotyledons</taxon>
        <taxon>Gunneridae</taxon>
        <taxon>Pentapetalae</taxon>
        <taxon>asterids</taxon>
        <taxon>campanulids</taxon>
        <taxon>Asterales</taxon>
        <taxon>Asteraceae</taxon>
        <taxon>Asteroideae</taxon>
        <taxon>Heliantheae alliance</taxon>
        <taxon>Millerieae</taxon>
        <taxon>Smallanthus</taxon>
    </lineage>
</organism>
<name>A0ACB9D3L6_9ASTR</name>
<evidence type="ECO:0000313" key="1">
    <source>
        <dbReference type="EMBL" id="KAI3741120.1"/>
    </source>
</evidence>
<accession>A0ACB9D3L6</accession>
<gene>
    <name evidence="1" type="ORF">L1987_58787</name>
</gene>
<protein>
    <submittedName>
        <fullName evidence="1">Uncharacterized protein</fullName>
    </submittedName>
</protein>
<keyword evidence="2" id="KW-1185">Reference proteome</keyword>
<evidence type="ECO:0000313" key="2">
    <source>
        <dbReference type="Proteomes" id="UP001056120"/>
    </source>
</evidence>
<dbReference type="Proteomes" id="UP001056120">
    <property type="component" value="Linkage Group LG20"/>
</dbReference>
<reference evidence="1 2" key="2">
    <citation type="journal article" date="2022" name="Mol. Ecol. Resour.">
        <title>The genomes of chicory, endive, great burdock and yacon provide insights into Asteraceae paleo-polyploidization history and plant inulin production.</title>
        <authorList>
            <person name="Fan W."/>
            <person name="Wang S."/>
            <person name="Wang H."/>
            <person name="Wang A."/>
            <person name="Jiang F."/>
            <person name="Liu H."/>
            <person name="Zhao H."/>
            <person name="Xu D."/>
            <person name="Zhang Y."/>
        </authorList>
    </citation>
    <scope>NUCLEOTIDE SEQUENCE [LARGE SCALE GENOMIC DNA]</scope>
    <source>
        <strain evidence="2">cv. Yunnan</strain>
        <tissue evidence="1">Leaves</tissue>
    </source>
</reference>
<comment type="caution">
    <text evidence="1">The sequence shown here is derived from an EMBL/GenBank/DDBJ whole genome shotgun (WGS) entry which is preliminary data.</text>
</comment>
<sequence length="295" mass="33263">MRLHGTIGSTKVLILVDSGSTHDFIAESLVRQLNLSTQLVTPFDVLVQLSNLEIKQDFYSFSLGGVDAVLGIRWLSSMNTAQTNWNEMFLIITINGQTYKLTGVSLAPSKYLNIVKEEGLEISQPALDSKSTDIHHRITARRKRLKFHRIYDPKSSVNCSKASKGPPCTGFVEGMAPVFSRAAWHCAWHLIQNDLVHGWGMDMKLGYCAQGSRNVGIVDCEYVLHQGKQTLGGPSANKTSNEVSLAKSRRVVDTRIEIRRQSTSELEIFKQRWEKAVKEDKDWIDPFFSRKPMHK</sequence>
<reference evidence="2" key="1">
    <citation type="journal article" date="2022" name="Mol. Ecol. Resour.">
        <title>The genomes of chicory, endive, great burdock and yacon provide insights into Asteraceae palaeo-polyploidization history and plant inulin production.</title>
        <authorList>
            <person name="Fan W."/>
            <person name="Wang S."/>
            <person name="Wang H."/>
            <person name="Wang A."/>
            <person name="Jiang F."/>
            <person name="Liu H."/>
            <person name="Zhao H."/>
            <person name="Xu D."/>
            <person name="Zhang Y."/>
        </authorList>
    </citation>
    <scope>NUCLEOTIDE SEQUENCE [LARGE SCALE GENOMIC DNA]</scope>
    <source>
        <strain evidence="2">cv. Yunnan</strain>
    </source>
</reference>
<proteinExistence type="predicted"/>
<dbReference type="EMBL" id="CM042037">
    <property type="protein sequence ID" value="KAI3741120.1"/>
    <property type="molecule type" value="Genomic_DNA"/>
</dbReference>